<dbReference type="OrthoDB" id="1914296at2759"/>
<dbReference type="Pfam" id="PF00564">
    <property type="entry name" value="PB1"/>
    <property type="match status" value="1"/>
</dbReference>
<dbReference type="PANTHER" id="PTHR31066">
    <property type="entry name" value="OS05G0427100 PROTEIN-RELATED"/>
    <property type="match status" value="1"/>
</dbReference>
<dbReference type="AlphaFoldDB" id="A0A8T2U187"/>
<proteinExistence type="predicted"/>
<dbReference type="CDD" id="cd06410">
    <property type="entry name" value="PB1_UP2"/>
    <property type="match status" value="1"/>
</dbReference>
<dbReference type="Proteomes" id="UP000825935">
    <property type="component" value="Chromosome 9"/>
</dbReference>
<dbReference type="SMART" id="SM00666">
    <property type="entry name" value="PB1"/>
    <property type="match status" value="1"/>
</dbReference>
<feature type="region of interest" description="Disordered" evidence="1">
    <location>
        <begin position="511"/>
        <end position="597"/>
    </location>
</feature>
<dbReference type="FunFam" id="3.10.20.90:FF:000058">
    <property type="entry name" value="Octicosapeptide/phox/Bem1p domain kinase superfamily protein"/>
    <property type="match status" value="1"/>
</dbReference>
<keyword evidence="4" id="KW-1185">Reference proteome</keyword>
<sequence>MGCNGVDEHLPVASSVGISVAPVKGTDDTARMKVLCSHGGKILPKPDGQLRYVGGDTRLVSFNKNITFLDLSSKLEKLFGPNLCFKYQLPNEDLDTLISVTCDDDVENLIEEYDRNEARDGTSRLRAFLFPKMGGSMRDNLPCTCHMLEESRCASEQKPSDVMHSLQPHVADCHFHSPVMISTSDYLQGYETACNIHGCRQHHHEGDCQISPRRLVEEKVLTMRPVKPVSPTAMQKEYSRQLSSKLIDSGGRGPALTTSALGPLVSNHNQPSWDRRKIWDEGVPVNPRVEEKWQIDLNNEGHHYNQQDVINGSSMVRVPSKDRLATSFMELTAVDPLSGFDRQIRAQSISRQDLHSDVLEDCRQDGHFQGNARHYKPPDSQRVPPELQWGIPQSVSNGFHAVGIDNRKESGDSDEASHKVHPCIDNVPLVHPVGIPPEGSHAMKLQEPYRHEDPVVKQSLRHSDYEAPIQQYDTAHHLGKSHFQQVHWQLHEAQDQQSHPITSLEPLRAGHNGHGIQRHGQLLDFHPSPAGHHHHMVCTSNGSRPIPRTDAPSIPRVPSPLYRQAASGGSRPDPPSPRRGQVSTSAPLFTPRHGVKLSQKHEVSYLPPGKAQHSSGLPSSQAFVNGMEQHGIYDQSANQAHLIEKGSLANFEPSAQYFDKDGSSM</sequence>
<protein>
    <recommendedName>
        <fullName evidence="2">PB1 domain-containing protein</fullName>
    </recommendedName>
</protein>
<reference evidence="3" key="1">
    <citation type="submission" date="2021-08" db="EMBL/GenBank/DDBJ databases">
        <title>WGS assembly of Ceratopteris richardii.</title>
        <authorList>
            <person name="Marchant D.B."/>
            <person name="Chen G."/>
            <person name="Jenkins J."/>
            <person name="Shu S."/>
            <person name="Leebens-Mack J."/>
            <person name="Grimwood J."/>
            <person name="Schmutz J."/>
            <person name="Soltis P."/>
            <person name="Soltis D."/>
            <person name="Chen Z.-H."/>
        </authorList>
    </citation>
    <scope>NUCLEOTIDE SEQUENCE</scope>
    <source>
        <strain evidence="3">Whitten #5841</strain>
        <tissue evidence="3">Leaf</tissue>
    </source>
</reference>
<dbReference type="SUPFAM" id="SSF54277">
    <property type="entry name" value="CAD &amp; PB1 domains"/>
    <property type="match status" value="1"/>
</dbReference>
<dbReference type="OMA" id="CHAMDDI"/>
<dbReference type="Gene3D" id="3.10.20.90">
    <property type="entry name" value="Phosphatidylinositol 3-kinase Catalytic Subunit, Chain A, domain 1"/>
    <property type="match status" value="1"/>
</dbReference>
<feature type="domain" description="PB1" evidence="2">
    <location>
        <begin position="45"/>
        <end position="132"/>
    </location>
</feature>
<dbReference type="InterPro" id="IPR000270">
    <property type="entry name" value="PB1_dom"/>
</dbReference>
<dbReference type="PANTHER" id="PTHR31066:SF85">
    <property type="entry name" value="OS02G0809100 PROTEIN"/>
    <property type="match status" value="1"/>
</dbReference>
<dbReference type="EMBL" id="CM035414">
    <property type="protein sequence ID" value="KAH7429841.1"/>
    <property type="molecule type" value="Genomic_DNA"/>
</dbReference>
<accession>A0A8T2U187</accession>
<evidence type="ECO:0000313" key="4">
    <source>
        <dbReference type="Proteomes" id="UP000825935"/>
    </source>
</evidence>
<organism evidence="3 4">
    <name type="scientific">Ceratopteris richardii</name>
    <name type="common">Triangle waterfern</name>
    <dbReference type="NCBI Taxonomy" id="49495"/>
    <lineage>
        <taxon>Eukaryota</taxon>
        <taxon>Viridiplantae</taxon>
        <taxon>Streptophyta</taxon>
        <taxon>Embryophyta</taxon>
        <taxon>Tracheophyta</taxon>
        <taxon>Polypodiopsida</taxon>
        <taxon>Polypodiidae</taxon>
        <taxon>Polypodiales</taxon>
        <taxon>Pteridineae</taxon>
        <taxon>Pteridaceae</taxon>
        <taxon>Parkerioideae</taxon>
        <taxon>Ceratopteris</taxon>
    </lineage>
</organism>
<evidence type="ECO:0000259" key="2">
    <source>
        <dbReference type="SMART" id="SM00666"/>
    </source>
</evidence>
<evidence type="ECO:0000256" key="1">
    <source>
        <dbReference type="SAM" id="MobiDB-lite"/>
    </source>
</evidence>
<dbReference type="EMBL" id="CM035414">
    <property type="protein sequence ID" value="KAH7429839.1"/>
    <property type="molecule type" value="Genomic_DNA"/>
</dbReference>
<comment type="caution">
    <text evidence="3">The sequence shown here is derived from an EMBL/GenBank/DDBJ whole genome shotgun (WGS) entry which is preliminary data.</text>
</comment>
<gene>
    <name evidence="3" type="ORF">KP509_09G068200</name>
</gene>
<dbReference type="InterPro" id="IPR053198">
    <property type="entry name" value="Gynoecium_Dev_Regulator"/>
</dbReference>
<evidence type="ECO:0000313" key="3">
    <source>
        <dbReference type="EMBL" id="KAH7429841.1"/>
    </source>
</evidence>
<name>A0A8T2U187_CERRI</name>